<protein>
    <submittedName>
        <fullName evidence="4">ABC transporter substrate-binding protein</fullName>
    </submittedName>
</protein>
<evidence type="ECO:0000313" key="4">
    <source>
        <dbReference type="EMBL" id="HDM90788.1"/>
    </source>
</evidence>
<dbReference type="SUPFAM" id="SSF53850">
    <property type="entry name" value="Periplasmic binding protein-like II"/>
    <property type="match status" value="1"/>
</dbReference>
<evidence type="ECO:0000256" key="3">
    <source>
        <dbReference type="ARBA" id="ARBA00022729"/>
    </source>
</evidence>
<comment type="caution">
    <text evidence="4">The sequence shown here is derived from an EMBL/GenBank/DDBJ whole genome shotgun (WGS) entry which is preliminary data.</text>
</comment>
<accession>A0A7C1BGQ6</accession>
<dbReference type="AlphaFoldDB" id="A0A7C1BGQ6"/>
<sequence>MNKILLFVLVVGLLTVQGCKKEKRLTIAVGGAPSEVEYLERLIGEFEKETGIHVVLRRQPTDTDQRRQELVIALKARERDPDLFLMDVIWVPQFAASGWLEPLDDYARESGVELSSFFRGVVENVDRYDGKLIALPLYVDGGLLYYRKDLLEKFGFSPPSTWDELVRQARKIQKEVRKKNPSFYGFVWQGAQYEGLVCNFLEFAASMGGGLTDSLGRLTIDRPENIRALQFMRDLINRYRISPPNTYTEMREEEVRLFFQRGDALFERNWPYAWKLHQADDSPVRGKVGMSLLPSSTGGRHVSTLGGWHVGISRFADRKKEAWELLKFLVSKEIQKRLLFDLGWNPGRRDVYGDPEVLKEVPQAAVLQSIFEKAIPRPVLPFYTRISEILQKYLNSALSGDMEPDDALKSAQKEAEVVFSLYEKR</sequence>
<reference evidence="4" key="1">
    <citation type="journal article" date="2020" name="mSystems">
        <title>Genome- and Community-Level Interaction Insights into Carbon Utilization and Element Cycling Functions of Hydrothermarchaeota in Hydrothermal Sediment.</title>
        <authorList>
            <person name="Zhou Z."/>
            <person name="Liu Y."/>
            <person name="Xu W."/>
            <person name="Pan J."/>
            <person name="Luo Z.H."/>
            <person name="Li M."/>
        </authorList>
    </citation>
    <scope>NUCLEOTIDE SEQUENCE [LARGE SCALE GENOMIC DNA]</scope>
    <source>
        <strain evidence="4">HyVt-237</strain>
    </source>
</reference>
<dbReference type="InterPro" id="IPR006059">
    <property type="entry name" value="SBP"/>
</dbReference>
<dbReference type="Pfam" id="PF01547">
    <property type="entry name" value="SBP_bac_1"/>
    <property type="match status" value="1"/>
</dbReference>
<comment type="similarity">
    <text evidence="1">Belongs to the bacterial solute-binding protein 1 family.</text>
</comment>
<evidence type="ECO:0000256" key="2">
    <source>
        <dbReference type="ARBA" id="ARBA00022448"/>
    </source>
</evidence>
<organism evidence="4">
    <name type="scientific">candidate division WOR-3 bacterium</name>
    <dbReference type="NCBI Taxonomy" id="2052148"/>
    <lineage>
        <taxon>Bacteria</taxon>
        <taxon>Bacteria division WOR-3</taxon>
    </lineage>
</organism>
<keyword evidence="2" id="KW-0813">Transport</keyword>
<proteinExistence type="inferred from homology"/>
<dbReference type="PANTHER" id="PTHR43649:SF34">
    <property type="entry name" value="ABC TRANSPORTER PERIPLASMIC-BINDING PROTEIN YCJN-RELATED"/>
    <property type="match status" value="1"/>
</dbReference>
<dbReference type="Proteomes" id="UP000885931">
    <property type="component" value="Unassembled WGS sequence"/>
</dbReference>
<dbReference type="PROSITE" id="PS51257">
    <property type="entry name" value="PROKAR_LIPOPROTEIN"/>
    <property type="match status" value="1"/>
</dbReference>
<dbReference type="EMBL" id="DRBW01000229">
    <property type="protein sequence ID" value="HDM90788.1"/>
    <property type="molecule type" value="Genomic_DNA"/>
</dbReference>
<dbReference type="InterPro" id="IPR050490">
    <property type="entry name" value="Bact_solute-bd_prot1"/>
</dbReference>
<dbReference type="PANTHER" id="PTHR43649">
    <property type="entry name" value="ARABINOSE-BINDING PROTEIN-RELATED"/>
    <property type="match status" value="1"/>
</dbReference>
<keyword evidence="3" id="KW-0732">Signal</keyword>
<dbReference type="CDD" id="cd14750">
    <property type="entry name" value="PBP2_TMBP"/>
    <property type="match status" value="1"/>
</dbReference>
<dbReference type="Gene3D" id="3.40.190.10">
    <property type="entry name" value="Periplasmic binding protein-like II"/>
    <property type="match status" value="2"/>
</dbReference>
<gene>
    <name evidence="4" type="ORF">ENG67_06255</name>
</gene>
<evidence type="ECO:0000256" key="1">
    <source>
        <dbReference type="ARBA" id="ARBA00008520"/>
    </source>
</evidence>
<name>A0A7C1BGQ6_UNCW3</name>